<feature type="binding site" evidence="11">
    <location>
        <position position="200"/>
    </location>
    <ligand>
        <name>ATP</name>
        <dbReference type="ChEBI" id="CHEBI:30616"/>
    </ligand>
</feature>
<name>A0A0X8FMH6_9LACT</name>
<dbReference type="SUPFAM" id="SSF52440">
    <property type="entry name" value="PreATP-grasp domain"/>
    <property type="match status" value="1"/>
</dbReference>
<dbReference type="InterPro" id="IPR000089">
    <property type="entry name" value="Biotin_lipoyl"/>
</dbReference>
<dbReference type="InterPro" id="IPR011054">
    <property type="entry name" value="Rudment_hybrid_motif"/>
</dbReference>
<feature type="binding site" evidence="11">
    <location>
        <position position="871"/>
    </location>
    <ligand>
        <name>substrate</name>
    </ligand>
</feature>
<organism evidence="18 19">
    <name type="scientific">Aerococcus urinaehominis</name>
    <dbReference type="NCBI Taxonomy" id="128944"/>
    <lineage>
        <taxon>Bacteria</taxon>
        <taxon>Bacillati</taxon>
        <taxon>Bacillota</taxon>
        <taxon>Bacilli</taxon>
        <taxon>Lactobacillales</taxon>
        <taxon>Aerococcaceae</taxon>
        <taxon>Aerococcus</taxon>
    </lineage>
</organism>
<gene>
    <name evidence="18" type="ORF">AWM75_02880</name>
</gene>
<feature type="binding site" evidence="12">
    <location>
        <position position="738"/>
    </location>
    <ligand>
        <name>Mn(2+)</name>
        <dbReference type="ChEBI" id="CHEBI:29035"/>
    </ligand>
</feature>
<evidence type="ECO:0000259" key="17">
    <source>
        <dbReference type="PROSITE" id="PS50991"/>
    </source>
</evidence>
<dbReference type="InterPro" id="IPR013785">
    <property type="entry name" value="Aldolase_TIM"/>
</dbReference>
<evidence type="ECO:0000256" key="3">
    <source>
        <dbReference type="ARBA" id="ARBA00022598"/>
    </source>
</evidence>
<dbReference type="InterPro" id="IPR000891">
    <property type="entry name" value="PYR_CT"/>
</dbReference>
<dbReference type="PROSITE" id="PS50975">
    <property type="entry name" value="ATP_GRASP"/>
    <property type="match status" value="1"/>
</dbReference>
<dbReference type="Gene3D" id="3.30.470.20">
    <property type="entry name" value="ATP-grasp fold, B domain"/>
    <property type="match status" value="1"/>
</dbReference>
<dbReference type="STRING" id="128944.AWM75_02880"/>
<dbReference type="Proteomes" id="UP000062260">
    <property type="component" value="Chromosome"/>
</dbReference>
<dbReference type="GO" id="GO:0004736">
    <property type="term" value="F:pyruvate carboxylase activity"/>
    <property type="evidence" value="ECO:0007669"/>
    <property type="project" value="UniProtKB-EC"/>
</dbReference>
<feature type="binding site" evidence="11">
    <location>
        <position position="116"/>
    </location>
    <ligand>
        <name>ATP</name>
        <dbReference type="ChEBI" id="CHEBI:30616"/>
    </ligand>
</feature>
<feature type="domain" description="Biotin carboxylation" evidence="16">
    <location>
        <begin position="1"/>
        <end position="450"/>
    </location>
</feature>
<dbReference type="FunFam" id="3.30.470.20:FF:000012">
    <property type="entry name" value="Pyruvate carboxylase"/>
    <property type="match status" value="1"/>
</dbReference>
<dbReference type="FunFam" id="3.30.1490.20:FF:000018">
    <property type="entry name" value="Biotin carboxylase"/>
    <property type="match status" value="1"/>
</dbReference>
<dbReference type="PROSITE" id="PS50968">
    <property type="entry name" value="BIOTINYL_LIPOYL"/>
    <property type="match status" value="1"/>
</dbReference>
<dbReference type="PANTHER" id="PTHR43778:SF2">
    <property type="entry name" value="PYRUVATE CARBOXYLASE, MITOCHONDRIAL"/>
    <property type="match status" value="1"/>
</dbReference>
<dbReference type="Pfam" id="PF00289">
    <property type="entry name" value="Biotin_carb_N"/>
    <property type="match status" value="1"/>
</dbReference>
<dbReference type="FunFam" id="2.40.50.100:FF:000003">
    <property type="entry name" value="Acetyl-CoA carboxylase biotin carboxyl carrier protein"/>
    <property type="match status" value="1"/>
</dbReference>
<keyword evidence="18" id="KW-0670">Pyruvate</keyword>
<dbReference type="Gene3D" id="3.20.20.70">
    <property type="entry name" value="Aldolase class I"/>
    <property type="match status" value="1"/>
</dbReference>
<evidence type="ECO:0000256" key="13">
    <source>
        <dbReference type="PIRSR" id="PIRSR001594-4"/>
    </source>
</evidence>
<feature type="binding site" evidence="11">
    <location>
        <position position="610"/>
    </location>
    <ligand>
        <name>substrate</name>
    </ligand>
</feature>
<keyword evidence="6 9" id="KW-0067">ATP-binding</keyword>
<dbReference type="InterPro" id="IPR055268">
    <property type="entry name" value="PCB-like"/>
</dbReference>
<proteinExistence type="predicted"/>
<dbReference type="SUPFAM" id="SSF51230">
    <property type="entry name" value="Single hybrid motif"/>
    <property type="match status" value="1"/>
</dbReference>
<dbReference type="SUPFAM" id="SSF89000">
    <property type="entry name" value="post-HMGL domain-like"/>
    <property type="match status" value="1"/>
</dbReference>
<reference evidence="19" key="2">
    <citation type="submission" date="2016-01" db="EMBL/GenBank/DDBJ databases">
        <title>Six Aerococcus type strain genome sequencing and assembly using PacBio and Illumina Hiseq.</title>
        <authorList>
            <person name="Carkaci D."/>
            <person name="Dargis R."/>
            <person name="Nielsen X.C."/>
            <person name="Skovgaard O."/>
            <person name="Fuursted K."/>
            <person name="Christensen J.J."/>
        </authorList>
    </citation>
    <scope>NUCLEOTIDE SEQUENCE [LARGE SCALE GENOMIC DNA]</scope>
    <source>
        <strain evidence="19">CCUG42038B</strain>
    </source>
</reference>
<feature type="active site" evidence="10">
    <location>
        <position position="291"/>
    </location>
</feature>
<feature type="modified residue" description="N6-carboxylysine" evidence="13">
    <location>
        <position position="707"/>
    </location>
</feature>
<dbReference type="KEGG" id="auh:AWM75_02880"/>
<evidence type="ECO:0000259" key="16">
    <source>
        <dbReference type="PROSITE" id="PS50979"/>
    </source>
</evidence>
<feature type="binding site" evidence="11">
    <location>
        <position position="235"/>
    </location>
    <ligand>
        <name>ATP</name>
        <dbReference type="ChEBI" id="CHEBI:30616"/>
    </ligand>
</feature>
<evidence type="ECO:0000256" key="4">
    <source>
        <dbReference type="ARBA" id="ARBA00022723"/>
    </source>
</evidence>
<dbReference type="Pfam" id="PF02785">
    <property type="entry name" value="Biotin_carb_C"/>
    <property type="match status" value="1"/>
</dbReference>
<feature type="domain" description="ATP-grasp" evidence="15">
    <location>
        <begin position="123"/>
        <end position="316"/>
    </location>
</feature>
<feature type="modified residue" description="N6-biotinyllysine" evidence="13">
    <location>
        <position position="1107"/>
    </location>
</feature>
<evidence type="ECO:0000256" key="6">
    <source>
        <dbReference type="ARBA" id="ARBA00022840"/>
    </source>
</evidence>
<dbReference type="PROSITE" id="PS00866">
    <property type="entry name" value="CPSASE_1"/>
    <property type="match status" value="1"/>
</dbReference>
<dbReference type="InterPro" id="IPR005479">
    <property type="entry name" value="CPAse_ATP-bd"/>
</dbReference>
<keyword evidence="8 9" id="KW-0092">Biotin</keyword>
<dbReference type="InterPro" id="IPR011761">
    <property type="entry name" value="ATP-grasp"/>
</dbReference>
<dbReference type="FunFam" id="3.40.50.20:FF:000010">
    <property type="entry name" value="Propionyl-CoA carboxylase subunit alpha"/>
    <property type="match status" value="1"/>
</dbReference>
<dbReference type="GO" id="GO:0005524">
    <property type="term" value="F:ATP binding"/>
    <property type="evidence" value="ECO:0007669"/>
    <property type="project" value="UniProtKB-UniRule"/>
</dbReference>
<dbReference type="PROSITE" id="PS50991">
    <property type="entry name" value="PYR_CT"/>
    <property type="match status" value="1"/>
</dbReference>
<evidence type="ECO:0000313" key="18">
    <source>
        <dbReference type="EMBL" id="AMC00034.1"/>
    </source>
</evidence>
<evidence type="ECO:0000256" key="1">
    <source>
        <dbReference type="ARBA" id="ARBA00001953"/>
    </source>
</evidence>
<dbReference type="InterPro" id="IPR005481">
    <property type="entry name" value="BC-like_N"/>
</dbReference>
<keyword evidence="19" id="KW-1185">Reference proteome</keyword>
<dbReference type="InterPro" id="IPR003379">
    <property type="entry name" value="Carboxylase_cons_dom"/>
</dbReference>
<dbReference type="NCBIfam" id="NF006761">
    <property type="entry name" value="PRK09282.1"/>
    <property type="match status" value="1"/>
</dbReference>
<dbReference type="OrthoDB" id="9807469at2"/>
<keyword evidence="3 9" id="KW-0436">Ligase</keyword>
<dbReference type="EC" id="6.4.1.1" evidence="2 9"/>
<accession>A0A0X8FMH6</accession>
<protein>
    <recommendedName>
        <fullName evidence="2 9">Pyruvate carboxylase</fullName>
        <ecNumber evidence="2 9">6.4.1.1</ecNumber>
    </recommendedName>
</protein>
<feature type="domain" description="Lipoyl-binding" evidence="14">
    <location>
        <begin position="1066"/>
        <end position="1141"/>
    </location>
</feature>
<dbReference type="PROSITE" id="PS00867">
    <property type="entry name" value="CPSASE_2"/>
    <property type="match status" value="1"/>
</dbReference>
<dbReference type="SMART" id="SM00878">
    <property type="entry name" value="Biotin_carb_C"/>
    <property type="match status" value="1"/>
</dbReference>
<feature type="binding site" description="via carbamate group" evidence="12">
    <location>
        <position position="707"/>
    </location>
    <ligand>
        <name>Mn(2+)</name>
        <dbReference type="ChEBI" id="CHEBI:29035"/>
    </ligand>
</feature>
<evidence type="ECO:0000259" key="15">
    <source>
        <dbReference type="PROSITE" id="PS50975"/>
    </source>
</evidence>
<evidence type="ECO:0000256" key="5">
    <source>
        <dbReference type="ARBA" id="ARBA00022741"/>
    </source>
</evidence>
<dbReference type="Gene3D" id="3.10.600.10">
    <property type="entry name" value="pyruvate carboxylase f1077a mutant domain"/>
    <property type="match status" value="1"/>
</dbReference>
<comment type="catalytic activity">
    <reaction evidence="9">
        <text>hydrogencarbonate + pyruvate + ATP = oxaloacetate + ADP + phosphate + H(+)</text>
        <dbReference type="Rhea" id="RHEA:20844"/>
        <dbReference type="ChEBI" id="CHEBI:15361"/>
        <dbReference type="ChEBI" id="CHEBI:15378"/>
        <dbReference type="ChEBI" id="CHEBI:16452"/>
        <dbReference type="ChEBI" id="CHEBI:17544"/>
        <dbReference type="ChEBI" id="CHEBI:30616"/>
        <dbReference type="ChEBI" id="CHEBI:43474"/>
        <dbReference type="ChEBI" id="CHEBI:456216"/>
        <dbReference type="EC" id="6.4.1.1"/>
    </reaction>
</comment>
<dbReference type="GO" id="GO:0046872">
    <property type="term" value="F:metal ion binding"/>
    <property type="evidence" value="ECO:0007669"/>
    <property type="project" value="UniProtKB-KW"/>
</dbReference>
<dbReference type="AlphaFoldDB" id="A0A0X8FMH6"/>
<dbReference type="SUPFAM" id="SSF51569">
    <property type="entry name" value="Aldolase"/>
    <property type="match status" value="1"/>
</dbReference>
<keyword evidence="4 12" id="KW-0479">Metal-binding</keyword>
<dbReference type="CDD" id="cd07937">
    <property type="entry name" value="DRE_TIM_PC_TC_5S"/>
    <property type="match status" value="1"/>
</dbReference>
<dbReference type="PROSITE" id="PS50979">
    <property type="entry name" value="BC"/>
    <property type="match status" value="1"/>
</dbReference>
<dbReference type="SUPFAM" id="SSF51246">
    <property type="entry name" value="Rudiment single hybrid motif"/>
    <property type="match status" value="1"/>
</dbReference>
<dbReference type="GO" id="GO:0006094">
    <property type="term" value="P:gluconeogenesis"/>
    <property type="evidence" value="ECO:0007669"/>
    <property type="project" value="InterPro"/>
</dbReference>
<dbReference type="SUPFAM" id="SSF56059">
    <property type="entry name" value="Glutathione synthetase ATP-binding domain-like"/>
    <property type="match status" value="1"/>
</dbReference>
<dbReference type="Pfam" id="PF02786">
    <property type="entry name" value="CPSase_L_D2"/>
    <property type="match status" value="1"/>
</dbReference>
<evidence type="ECO:0000256" key="7">
    <source>
        <dbReference type="ARBA" id="ARBA00023211"/>
    </source>
</evidence>
<feature type="binding site" evidence="12">
    <location>
        <position position="736"/>
    </location>
    <ligand>
        <name>Mn(2+)</name>
        <dbReference type="ChEBI" id="CHEBI:29035"/>
    </ligand>
</feature>
<dbReference type="Gene3D" id="2.40.50.100">
    <property type="match status" value="1"/>
</dbReference>
<feature type="domain" description="Pyruvate carboxyltransferase" evidence="17">
    <location>
        <begin position="529"/>
        <end position="797"/>
    </location>
</feature>
<dbReference type="InterPro" id="IPR005482">
    <property type="entry name" value="Biotin_COase_C"/>
</dbReference>
<dbReference type="NCBIfam" id="TIGR01235">
    <property type="entry name" value="pyruv_carbox"/>
    <property type="match status" value="1"/>
</dbReference>
<dbReference type="PIRSF" id="PIRSF001594">
    <property type="entry name" value="Pyruv_carbox"/>
    <property type="match status" value="1"/>
</dbReference>
<dbReference type="NCBIfam" id="NF009554">
    <property type="entry name" value="PRK12999.1"/>
    <property type="match status" value="1"/>
</dbReference>
<evidence type="ECO:0000256" key="8">
    <source>
        <dbReference type="ARBA" id="ARBA00023267"/>
    </source>
</evidence>
<dbReference type="InterPro" id="IPR016185">
    <property type="entry name" value="PreATP-grasp_dom_sf"/>
</dbReference>
<dbReference type="Pfam" id="PF00682">
    <property type="entry name" value="HMGL-like"/>
    <property type="match status" value="1"/>
</dbReference>
<feature type="binding site" evidence="12">
    <location>
        <position position="538"/>
    </location>
    <ligand>
        <name>Mn(2+)</name>
        <dbReference type="ChEBI" id="CHEBI:29035"/>
    </ligand>
</feature>
<dbReference type="InterPro" id="IPR011764">
    <property type="entry name" value="Biotin_carboxylation_dom"/>
</dbReference>
<dbReference type="FunFam" id="3.20.20.70:FF:000033">
    <property type="entry name" value="Pyruvate carboxylase"/>
    <property type="match status" value="1"/>
</dbReference>
<keyword evidence="5 9" id="KW-0547">Nucleotide-binding</keyword>
<dbReference type="InterPro" id="IPR011053">
    <property type="entry name" value="Single_hybrid_motif"/>
</dbReference>
<keyword evidence="7" id="KW-0464">Manganese</keyword>
<reference evidence="18 19" key="1">
    <citation type="journal article" date="2016" name="Genome Announc.">
        <title>Complete Genome Sequences of Aerococcus christensenii CCUG 28831T, Aerococcus sanguinicola CCUG 43001T, Aerococcus urinae CCUG 36881T, Aerococcus urinaeequi CCUG 28094T, Aerococcus urinaehominis CCUG 42038 BT, and Aerococcus viridans CCUG 4311T.</title>
        <authorList>
            <person name="Carkaci D."/>
            <person name="Dargis R."/>
            <person name="Nielsen X.C."/>
            <person name="Skovgaard O."/>
            <person name="Fuursted K."/>
            <person name="Christensen J.J."/>
        </authorList>
    </citation>
    <scope>NUCLEOTIDE SEQUENCE [LARGE SCALE GENOMIC DNA]</scope>
    <source>
        <strain evidence="18 19">CCUG42038B</strain>
    </source>
</reference>
<dbReference type="RefSeq" id="WP_067980859.1">
    <property type="nucleotide sequence ID" value="NZ_CP014163.1"/>
</dbReference>
<dbReference type="GO" id="GO:0005737">
    <property type="term" value="C:cytoplasm"/>
    <property type="evidence" value="ECO:0007669"/>
    <property type="project" value="TreeGrafter"/>
</dbReference>
<evidence type="ECO:0000256" key="10">
    <source>
        <dbReference type="PIRSR" id="PIRSR001594-1"/>
    </source>
</evidence>
<dbReference type="CDD" id="cd06850">
    <property type="entry name" value="biotinyl_domain"/>
    <property type="match status" value="1"/>
</dbReference>
<dbReference type="Pfam" id="PF02436">
    <property type="entry name" value="PYC_OADA"/>
    <property type="match status" value="1"/>
</dbReference>
<comment type="function">
    <text evidence="9">Catalyzes a 2-step reaction, involving the ATP-dependent carboxylation of the covalently attached biotin in the first step and the transfer of the carboxyl group to pyruvate in the second.</text>
</comment>
<dbReference type="Pfam" id="PF00364">
    <property type="entry name" value="Biotin_lipoyl"/>
    <property type="match status" value="1"/>
</dbReference>
<dbReference type="PANTHER" id="PTHR43778">
    <property type="entry name" value="PYRUVATE CARBOXYLASE"/>
    <property type="match status" value="1"/>
</dbReference>
<evidence type="ECO:0000256" key="12">
    <source>
        <dbReference type="PIRSR" id="PIRSR001594-3"/>
    </source>
</evidence>
<dbReference type="InterPro" id="IPR005930">
    <property type="entry name" value="Pyruv_COase"/>
</dbReference>
<dbReference type="EMBL" id="CP014163">
    <property type="protein sequence ID" value="AMC00034.1"/>
    <property type="molecule type" value="Genomic_DNA"/>
</dbReference>
<comment type="cofactor">
    <cofactor evidence="1 9">
        <name>biotin</name>
        <dbReference type="ChEBI" id="CHEBI:57586"/>
    </cofactor>
</comment>
<evidence type="ECO:0000256" key="9">
    <source>
        <dbReference type="PIRNR" id="PIRNR001594"/>
    </source>
</evidence>
<evidence type="ECO:0000256" key="2">
    <source>
        <dbReference type="ARBA" id="ARBA00013057"/>
    </source>
</evidence>
<evidence type="ECO:0000259" key="14">
    <source>
        <dbReference type="PROSITE" id="PS50968"/>
    </source>
</evidence>
<evidence type="ECO:0000313" key="19">
    <source>
        <dbReference type="Proteomes" id="UP000062260"/>
    </source>
</evidence>
<sequence length="1143" mass="126665">MNKVLVANRGEIAIRVFRACAELDIATVAIYAKEDELSVHRFKADEAYLVGAGDKPVEAYLDIEDIIRIAKETGADAIHPGYGFLSENINFARRCQEEGIIFIGPELDTLDTFGDKMKAKQAAKAANIAGIPGSDGPVTSVEEVHDFAQEAGFPIIIKAALGGGGRGMRVVRSEEEIQENYEAAISEATKAFGSGVVYVEKYIENPKHIEVQILGDTAGNVMHLWERDCSVQRRHQKVVEVAPTVSMSQETREKICGAARDFMAHIGYVNAGTVEFLLDGEDFYFIEVNPRVQVEHTITEQITGVDIVQAQIQIAAGKTLQEIGIPKQEDLPLMGYAIQCRITTEDPKQGFLPDTGKINTYRSPGGFGIRLDAGNGFQNAVVTPYYDSMLTKLISHAMTFDQAVKKMNRALREYRIRGVKNNIPFMRKVLDHPTFQSGRATTTFIDQTPALFDFPSDRYSNRGNKVLQYIADTTVNGFPGLEQKEKPLYTKAKVPELEVVDQHGRTAKQVFDQEGVKGLQNWISQREDVLLTDTTMRDAHQSLMATRMRTRDMLAAAQAYEAANPYIFSAEVWGGATFDTAYRFLTENPWVRLKQLRAAMPNTLLQMLFRGSNGVGYTAYPDNVLEAFIQEASQSGIDIFRIFDSLNWTEQMKRPMQYAKDAGKIVEAAMCYTGDILDPSRLKYSIQYYVDLAKELQDLGADIIAIKDMAGLLKPQAAYALISELKDQVDLPIHLHTHDTAGNGIMTYAEASRAGVDIVDVATSALSSSTSQPSMTSFYYALEDSPRKPDLHVANAQKMNQYWSGVREYYEDFISGLKSPETEIYKTEMPGGQYTNLQQQAKGVGLGDRWNEIKQMYHDVNLLFGDIVKVTPSSKVVGDMALFMVQNNISVADFFEKGKNIDFPESVIEFFQGKLGQPAGGFPEDVQEIILKGAPATTERPGALLESVDFEAVKAELAEKIKAEPSQQDVLAYIMYPKVFLDYRVKTDRYADLSIVDTPTFFRGMKVGESVEVEIEKGKVLLIRLIQIGEVDHAGQRIIWFELNGQRREIVVQDQAASTNVAVRQKADPSNPHHIGATMPGNILKVAVKAGDSVKAGQVVLITESMKMETTIKAPTAGKVNEVLVQAGDQVQTGDLLISLDSE</sequence>
<evidence type="ECO:0000256" key="11">
    <source>
        <dbReference type="PIRSR" id="PIRSR001594-2"/>
    </source>
</evidence>